<dbReference type="OrthoDB" id="5346863at2759"/>
<dbReference type="Proteomes" id="UP000578531">
    <property type="component" value="Unassembled WGS sequence"/>
</dbReference>
<reference evidence="1 2" key="1">
    <citation type="journal article" date="2020" name="Genomics">
        <title>Complete, high-quality genomes from long-read metagenomic sequencing of two wolf lichen thalli reveals enigmatic genome architecture.</title>
        <authorList>
            <person name="McKenzie S.K."/>
            <person name="Walston R.F."/>
            <person name="Allen J.L."/>
        </authorList>
    </citation>
    <scope>NUCLEOTIDE SEQUENCE [LARGE SCALE GENOMIC DNA]</scope>
    <source>
        <strain evidence="1">WasteWater2</strain>
    </source>
</reference>
<proteinExistence type="predicted"/>
<sequence>MQKNKPVEDKTFSSITCFLAAELLDDGNVALRANGNDEHDWQKSEGDAFESLEELPFWDQDIAAGFANHVTGSYKTYAVEVKSITVEMIGLGYRKRKAVVIMKLVQGNVTAIPSLHIDIVKDISFSWRTTNDDS</sequence>
<gene>
    <name evidence="1" type="ORF">HO173_009512</name>
</gene>
<dbReference type="RefSeq" id="XP_037161836.1">
    <property type="nucleotide sequence ID" value="XM_037311402.1"/>
</dbReference>
<protein>
    <submittedName>
        <fullName evidence="1">Uncharacterized protein</fullName>
    </submittedName>
</protein>
<dbReference type="AlphaFoldDB" id="A0A8H6FPP2"/>
<evidence type="ECO:0000313" key="1">
    <source>
        <dbReference type="EMBL" id="KAF6232407.1"/>
    </source>
</evidence>
<evidence type="ECO:0000313" key="2">
    <source>
        <dbReference type="Proteomes" id="UP000578531"/>
    </source>
</evidence>
<keyword evidence="2" id="KW-1185">Reference proteome</keyword>
<comment type="caution">
    <text evidence="1">The sequence shown here is derived from an EMBL/GenBank/DDBJ whole genome shotgun (WGS) entry which is preliminary data.</text>
</comment>
<accession>A0A8H6FPP2</accession>
<organism evidence="1 2">
    <name type="scientific">Letharia columbiana</name>
    <dbReference type="NCBI Taxonomy" id="112416"/>
    <lineage>
        <taxon>Eukaryota</taxon>
        <taxon>Fungi</taxon>
        <taxon>Dikarya</taxon>
        <taxon>Ascomycota</taxon>
        <taxon>Pezizomycotina</taxon>
        <taxon>Lecanoromycetes</taxon>
        <taxon>OSLEUM clade</taxon>
        <taxon>Lecanoromycetidae</taxon>
        <taxon>Lecanorales</taxon>
        <taxon>Lecanorineae</taxon>
        <taxon>Parmeliaceae</taxon>
        <taxon>Letharia</taxon>
    </lineage>
</organism>
<name>A0A8H6FPP2_9LECA</name>
<dbReference type="EMBL" id="JACCJC010000049">
    <property type="protein sequence ID" value="KAF6232407.1"/>
    <property type="molecule type" value="Genomic_DNA"/>
</dbReference>
<dbReference type="GeneID" id="59291163"/>